<dbReference type="EMBL" id="JAFREP010000028">
    <property type="protein sequence ID" value="MBO1321890.1"/>
    <property type="molecule type" value="Genomic_DNA"/>
</dbReference>
<evidence type="ECO:0000313" key="2">
    <source>
        <dbReference type="Proteomes" id="UP000664417"/>
    </source>
</evidence>
<accession>A0A8J7QL39</accession>
<keyword evidence="2" id="KW-1185">Reference proteome</keyword>
<dbReference type="Gene3D" id="3.30.1460.10">
    <property type="match status" value="1"/>
</dbReference>
<protein>
    <submittedName>
        <fullName evidence="1">Type III secretion system chaperone</fullName>
    </submittedName>
</protein>
<evidence type="ECO:0000313" key="1">
    <source>
        <dbReference type="EMBL" id="MBO1321890.1"/>
    </source>
</evidence>
<dbReference type="Proteomes" id="UP000664417">
    <property type="component" value="Unassembled WGS sequence"/>
</dbReference>
<reference evidence="1" key="1">
    <citation type="submission" date="2021-03" db="EMBL/GenBank/DDBJ databases">
        <authorList>
            <person name="Wang G."/>
        </authorList>
    </citation>
    <scope>NUCLEOTIDE SEQUENCE</scope>
    <source>
        <strain evidence="1">KCTC 12899</strain>
    </source>
</reference>
<dbReference type="SUPFAM" id="SSF69635">
    <property type="entry name" value="Type III secretory system chaperone-like"/>
    <property type="match status" value="1"/>
</dbReference>
<name>A0A8J7QL39_9BACT</name>
<dbReference type="RefSeq" id="WP_207861863.1">
    <property type="nucleotide sequence ID" value="NZ_JAFREP010000028.1"/>
</dbReference>
<dbReference type="AlphaFoldDB" id="A0A8J7QL39"/>
<gene>
    <name evidence="1" type="ORF">J3U88_25645</name>
</gene>
<sequence length="143" mass="16596">MQSQRNTLFEWLEQLSERRHCPLRIKDTNTATLRTEEGLIFEFECRPLVDMLTVRVHLDPYPWIHPERLCRAALTFDRHALQRIDAVLAVKQPTSTLVLCYNPRLSNLSKDIFDRIVAYLEQLSHDINSHLDKELAGPTTSAA</sequence>
<comment type="caution">
    <text evidence="1">The sequence shown here is derived from an EMBL/GenBank/DDBJ whole genome shotgun (WGS) entry which is preliminary data.</text>
</comment>
<organism evidence="1 2">
    <name type="scientific">Acanthopleuribacter pedis</name>
    <dbReference type="NCBI Taxonomy" id="442870"/>
    <lineage>
        <taxon>Bacteria</taxon>
        <taxon>Pseudomonadati</taxon>
        <taxon>Acidobacteriota</taxon>
        <taxon>Holophagae</taxon>
        <taxon>Acanthopleuribacterales</taxon>
        <taxon>Acanthopleuribacteraceae</taxon>
        <taxon>Acanthopleuribacter</taxon>
    </lineage>
</organism>
<proteinExistence type="predicted"/>